<keyword evidence="1" id="KW-0472">Membrane</keyword>
<gene>
    <name evidence="2" type="ORF">ACFOSU_19690</name>
</gene>
<feature type="transmembrane region" description="Helical" evidence="1">
    <location>
        <begin position="160"/>
        <end position="181"/>
    </location>
</feature>
<organism evidence="2 3">
    <name type="scientific">Salinisphaera aquimarina</name>
    <dbReference type="NCBI Taxonomy" id="2094031"/>
    <lineage>
        <taxon>Bacteria</taxon>
        <taxon>Pseudomonadati</taxon>
        <taxon>Pseudomonadota</taxon>
        <taxon>Gammaproteobacteria</taxon>
        <taxon>Salinisphaerales</taxon>
        <taxon>Salinisphaeraceae</taxon>
        <taxon>Salinisphaera</taxon>
    </lineage>
</organism>
<name>A0ABV7EU80_9GAMM</name>
<accession>A0ABV7EU80</accession>
<evidence type="ECO:0000313" key="3">
    <source>
        <dbReference type="Proteomes" id="UP001595462"/>
    </source>
</evidence>
<reference evidence="3" key="1">
    <citation type="journal article" date="2019" name="Int. J. Syst. Evol. Microbiol.">
        <title>The Global Catalogue of Microorganisms (GCM) 10K type strain sequencing project: providing services to taxonomists for standard genome sequencing and annotation.</title>
        <authorList>
            <consortium name="The Broad Institute Genomics Platform"/>
            <consortium name="The Broad Institute Genome Sequencing Center for Infectious Disease"/>
            <person name="Wu L."/>
            <person name="Ma J."/>
        </authorList>
    </citation>
    <scope>NUCLEOTIDE SEQUENCE [LARGE SCALE GENOMIC DNA]</scope>
    <source>
        <strain evidence="3">KCTC 52640</strain>
    </source>
</reference>
<evidence type="ECO:0000256" key="1">
    <source>
        <dbReference type="SAM" id="Phobius"/>
    </source>
</evidence>
<protein>
    <recommendedName>
        <fullName evidence="4">ZIP family metal transporter</fullName>
    </recommendedName>
</protein>
<evidence type="ECO:0008006" key="4">
    <source>
        <dbReference type="Google" id="ProtNLM"/>
    </source>
</evidence>
<keyword evidence="1" id="KW-1133">Transmembrane helix</keyword>
<evidence type="ECO:0000313" key="2">
    <source>
        <dbReference type="EMBL" id="MFC3106100.1"/>
    </source>
</evidence>
<proteinExistence type="predicted"/>
<dbReference type="Proteomes" id="UP001595462">
    <property type="component" value="Unassembled WGS sequence"/>
</dbReference>
<dbReference type="RefSeq" id="WP_380691687.1">
    <property type="nucleotide sequence ID" value="NZ_JBHRSS010000010.1"/>
</dbReference>
<comment type="caution">
    <text evidence="2">The sequence shown here is derived from an EMBL/GenBank/DDBJ whole genome shotgun (WGS) entry which is preliminary data.</text>
</comment>
<keyword evidence="1" id="KW-0812">Transmembrane</keyword>
<feature type="transmembrane region" description="Helical" evidence="1">
    <location>
        <begin position="74"/>
        <end position="93"/>
    </location>
</feature>
<feature type="transmembrane region" description="Helical" evidence="1">
    <location>
        <begin position="43"/>
        <end position="62"/>
    </location>
</feature>
<dbReference type="EMBL" id="JBHRSS010000010">
    <property type="protein sequence ID" value="MFC3106100.1"/>
    <property type="molecule type" value="Genomic_DNA"/>
</dbReference>
<keyword evidence="3" id="KW-1185">Reference proteome</keyword>
<feature type="transmembrane region" description="Helical" evidence="1">
    <location>
        <begin position="18"/>
        <end position="37"/>
    </location>
</feature>
<feature type="transmembrane region" description="Helical" evidence="1">
    <location>
        <begin position="130"/>
        <end position="148"/>
    </location>
</feature>
<sequence length="215" mass="21488">MGLGAWLAVRTQLRPATVIYDALAAGVLLASAALYVIPNAFAGHPASGGAGLVGGLIVGLLLHRASGASLHRSMLSALCLHALTAGLVLGVVYTAMPALGLALALAIVAHKLPAGYALARALRDDGRSSLAVALPACAVGLASLPIALWPTRLVLPHGLLFGLASGLFLAVGAVYLAHLPWSSRAGSFGRGRALAAAGAGAALVVTLDVVVHVFH</sequence>
<feature type="transmembrane region" description="Helical" evidence="1">
    <location>
        <begin position="193"/>
        <end position="214"/>
    </location>
</feature>